<comment type="caution">
    <text evidence="3">The sequence shown here is derived from an EMBL/GenBank/DDBJ whole genome shotgun (WGS) entry which is preliminary data.</text>
</comment>
<dbReference type="Pfam" id="PF00561">
    <property type="entry name" value="Abhydrolase_1"/>
    <property type="match status" value="1"/>
</dbReference>
<dbReference type="PANTHER" id="PTHR46118:SF4">
    <property type="entry name" value="PROTEIN ABHD11"/>
    <property type="match status" value="1"/>
</dbReference>
<feature type="domain" description="AB hydrolase-1" evidence="2">
    <location>
        <begin position="22"/>
        <end position="250"/>
    </location>
</feature>
<dbReference type="EMBL" id="JAPTGG010000005">
    <property type="protein sequence ID" value="MCZ0865166.1"/>
    <property type="molecule type" value="Genomic_DNA"/>
</dbReference>
<dbReference type="GO" id="GO:0016787">
    <property type="term" value="F:hydrolase activity"/>
    <property type="evidence" value="ECO:0007669"/>
    <property type="project" value="UniProtKB-KW"/>
</dbReference>
<accession>A0A9J6RKD9</accession>
<dbReference type="InterPro" id="IPR000639">
    <property type="entry name" value="Epox_hydrolase-like"/>
</dbReference>
<dbReference type="Gene3D" id="3.40.50.1820">
    <property type="entry name" value="alpha/beta hydrolase"/>
    <property type="match status" value="1"/>
</dbReference>
<evidence type="ECO:0000313" key="4">
    <source>
        <dbReference type="Proteomes" id="UP001069090"/>
    </source>
</evidence>
<name>A0A9J6RKD9_9GAMM</name>
<keyword evidence="1 3" id="KW-0378">Hydrolase</keyword>
<dbReference type="AlphaFoldDB" id="A0A9J6RKD9"/>
<dbReference type="InterPro" id="IPR029058">
    <property type="entry name" value="AB_hydrolase_fold"/>
</dbReference>
<evidence type="ECO:0000259" key="2">
    <source>
        <dbReference type="Pfam" id="PF00561"/>
    </source>
</evidence>
<evidence type="ECO:0000313" key="3">
    <source>
        <dbReference type="EMBL" id="MCZ0865166.1"/>
    </source>
</evidence>
<protein>
    <submittedName>
        <fullName evidence="3">Alpha/beta fold hydrolase</fullName>
    </submittedName>
</protein>
<sequence>MSKQALSLYAQVEATEAANAETVLLLHGLFGMGVNLGAVAKALAAHYQVHSLDLRNHGQSPHSECMGYELMAADVLAYMDVQGIAQAHVLGHSMGGKVAMQLALSQPQRVSKLIVADISPVAYEANHTDVFAGLNAVDFDTINNRRDAEAVLAQHVQEPAVRQFLLRNMYRDENKRFAWRMNVAALEANYDAIKAGLEQEAVFEGEVLFIKGEQSDYILPEHRERILQLFPKASVKVIQNTGHWLHAEKPAAFNLLCLNFLAKS</sequence>
<dbReference type="SUPFAM" id="SSF53474">
    <property type="entry name" value="alpha/beta-Hydrolases"/>
    <property type="match status" value="1"/>
</dbReference>
<keyword evidence="4" id="KW-1185">Reference proteome</keyword>
<dbReference type="PRINTS" id="PR00111">
    <property type="entry name" value="ABHYDROLASE"/>
</dbReference>
<dbReference type="InterPro" id="IPR000073">
    <property type="entry name" value="AB_hydrolase_1"/>
</dbReference>
<dbReference type="RefSeq" id="WP_258331316.1">
    <property type="nucleotide sequence ID" value="NZ_JAPTGG010000005.1"/>
</dbReference>
<evidence type="ECO:0000256" key="1">
    <source>
        <dbReference type="ARBA" id="ARBA00022801"/>
    </source>
</evidence>
<gene>
    <name evidence="3" type="ORF">O0V09_08150</name>
</gene>
<dbReference type="PANTHER" id="PTHR46118">
    <property type="entry name" value="PROTEIN ABHD11"/>
    <property type="match status" value="1"/>
</dbReference>
<reference evidence="3 4" key="1">
    <citation type="submission" date="2022-12" db="EMBL/GenBank/DDBJ databases">
        <title>Dasania phycosphaerae sp. nov., isolated from particulate material of the south coast of Korea.</title>
        <authorList>
            <person name="Jiang Y."/>
        </authorList>
    </citation>
    <scope>NUCLEOTIDE SEQUENCE [LARGE SCALE GENOMIC DNA]</scope>
    <source>
        <strain evidence="3 4">GY-19</strain>
    </source>
</reference>
<organism evidence="3 4">
    <name type="scientific">Dasania phycosphaerae</name>
    <dbReference type="NCBI Taxonomy" id="2950436"/>
    <lineage>
        <taxon>Bacteria</taxon>
        <taxon>Pseudomonadati</taxon>
        <taxon>Pseudomonadota</taxon>
        <taxon>Gammaproteobacteria</taxon>
        <taxon>Cellvibrionales</taxon>
        <taxon>Spongiibacteraceae</taxon>
        <taxon>Dasania</taxon>
    </lineage>
</organism>
<proteinExistence type="predicted"/>
<dbReference type="Proteomes" id="UP001069090">
    <property type="component" value="Unassembled WGS sequence"/>
</dbReference>
<dbReference type="PRINTS" id="PR00412">
    <property type="entry name" value="EPOXHYDRLASE"/>
</dbReference>